<gene>
    <name evidence="1" type="ORF">MNBD_IGNAVI01-1639</name>
</gene>
<name>A0A3B1CX12_9ZZZZ</name>
<dbReference type="AlphaFoldDB" id="A0A3B1CX12"/>
<proteinExistence type="predicted"/>
<organism evidence="1">
    <name type="scientific">hydrothermal vent metagenome</name>
    <dbReference type="NCBI Taxonomy" id="652676"/>
    <lineage>
        <taxon>unclassified sequences</taxon>
        <taxon>metagenomes</taxon>
        <taxon>ecological metagenomes</taxon>
    </lineage>
</organism>
<reference evidence="1" key="1">
    <citation type="submission" date="2018-06" db="EMBL/GenBank/DDBJ databases">
        <authorList>
            <person name="Zhirakovskaya E."/>
        </authorList>
    </citation>
    <scope>NUCLEOTIDE SEQUENCE</scope>
</reference>
<sequence>MIKKILILIFSSALMLNAQD</sequence>
<feature type="non-terminal residue" evidence="1">
    <location>
        <position position="20"/>
    </location>
</feature>
<dbReference type="EMBL" id="UOGD01000373">
    <property type="protein sequence ID" value="VAX27210.1"/>
    <property type="molecule type" value="Genomic_DNA"/>
</dbReference>
<protein>
    <submittedName>
        <fullName evidence="1">Uncharacterized protein</fullName>
    </submittedName>
</protein>
<accession>A0A3B1CX12</accession>
<evidence type="ECO:0000313" key="1">
    <source>
        <dbReference type="EMBL" id="VAX27210.1"/>
    </source>
</evidence>